<keyword evidence="1" id="KW-0812">Transmembrane</keyword>
<sequence length="60" mass="6292">MPAEADGAVHITPAASVAAAPTVAINTLVFMLGFLFSGYIPEKLLIGIDLVQRYFRSAGV</sequence>
<keyword evidence="1" id="KW-0472">Membrane</keyword>
<evidence type="ECO:0000313" key="3">
    <source>
        <dbReference type="Proteomes" id="UP000193010"/>
    </source>
</evidence>
<dbReference type="Proteomes" id="UP000193010">
    <property type="component" value="Unassembled WGS sequence"/>
</dbReference>
<gene>
    <name evidence="2" type="ORF">AWC05_09475</name>
</gene>
<organism evidence="2 3">
    <name type="scientific">Mycobacterium florentinum</name>
    <dbReference type="NCBI Taxonomy" id="292462"/>
    <lineage>
        <taxon>Bacteria</taxon>
        <taxon>Bacillati</taxon>
        <taxon>Actinomycetota</taxon>
        <taxon>Actinomycetes</taxon>
        <taxon>Mycobacteriales</taxon>
        <taxon>Mycobacteriaceae</taxon>
        <taxon>Mycobacterium</taxon>
        <taxon>Mycobacterium simiae complex</taxon>
    </lineage>
</organism>
<evidence type="ECO:0000313" key="2">
    <source>
        <dbReference type="EMBL" id="ORV57477.1"/>
    </source>
</evidence>
<protein>
    <submittedName>
        <fullName evidence="2">Uncharacterized protein</fullName>
    </submittedName>
</protein>
<comment type="caution">
    <text evidence="2">The sequence shown here is derived from an EMBL/GenBank/DDBJ whole genome shotgun (WGS) entry which is preliminary data.</text>
</comment>
<proteinExistence type="predicted"/>
<name>A0A1X1UL06_MYCFL</name>
<keyword evidence="1" id="KW-1133">Transmembrane helix</keyword>
<reference evidence="2 3" key="1">
    <citation type="submission" date="2016-01" db="EMBL/GenBank/DDBJ databases">
        <title>The new phylogeny of the genus Mycobacterium.</title>
        <authorList>
            <person name="Tarcisio F."/>
            <person name="Conor M."/>
            <person name="Antonella G."/>
            <person name="Elisabetta G."/>
            <person name="Giulia F.S."/>
            <person name="Sara T."/>
            <person name="Anna F."/>
            <person name="Clotilde B."/>
            <person name="Roberto B."/>
            <person name="Veronica D.S."/>
            <person name="Fabio R."/>
            <person name="Monica P."/>
            <person name="Olivier J."/>
            <person name="Enrico T."/>
            <person name="Nicola S."/>
        </authorList>
    </citation>
    <scope>NUCLEOTIDE SEQUENCE [LARGE SCALE GENOMIC DNA]</scope>
    <source>
        <strain evidence="2 3">DSM 44852</strain>
    </source>
</reference>
<keyword evidence="3" id="KW-1185">Reference proteome</keyword>
<dbReference type="EMBL" id="LQOV01000003">
    <property type="protein sequence ID" value="ORV57477.1"/>
    <property type="molecule type" value="Genomic_DNA"/>
</dbReference>
<evidence type="ECO:0000256" key="1">
    <source>
        <dbReference type="SAM" id="Phobius"/>
    </source>
</evidence>
<dbReference type="AlphaFoldDB" id="A0A1X1UL06"/>
<feature type="transmembrane region" description="Helical" evidence="1">
    <location>
        <begin position="14"/>
        <end position="36"/>
    </location>
</feature>
<accession>A0A1X1UL06</accession>